<proteinExistence type="predicted"/>
<dbReference type="Bgee" id="ENSLACG00000004579">
    <property type="expression patterns" value="Expressed in mesonephros and 1 other cell type or tissue"/>
</dbReference>
<reference evidence="1" key="2">
    <citation type="submission" date="2025-08" db="UniProtKB">
        <authorList>
            <consortium name="Ensembl"/>
        </authorList>
    </citation>
    <scope>IDENTIFICATION</scope>
</reference>
<dbReference type="InParanoid" id="H3A681"/>
<dbReference type="GO" id="GO:0036297">
    <property type="term" value="P:interstrand cross-link repair"/>
    <property type="evidence" value="ECO:0007669"/>
    <property type="project" value="InterPro"/>
</dbReference>
<dbReference type="OrthoDB" id="6429998at2759"/>
<dbReference type="eggNOG" id="ENOG502S2Z3">
    <property type="taxonomic scope" value="Eukaryota"/>
</dbReference>
<dbReference type="InterPro" id="IPR035428">
    <property type="entry name" value="FANCF"/>
</dbReference>
<name>H3A681_LATCH</name>
<dbReference type="CTD" id="2188"/>
<dbReference type="GeneID" id="102364257"/>
<dbReference type="KEGG" id="lcm:102364257"/>
<reference evidence="1" key="3">
    <citation type="submission" date="2025-09" db="UniProtKB">
        <authorList>
            <consortium name="Ensembl"/>
        </authorList>
    </citation>
    <scope>IDENTIFICATION</scope>
</reference>
<gene>
    <name evidence="1" type="primary">FANCF</name>
</gene>
<dbReference type="RefSeq" id="XP_006011742.1">
    <property type="nucleotide sequence ID" value="XM_006011680.3"/>
</dbReference>
<reference evidence="2" key="1">
    <citation type="submission" date="2011-08" db="EMBL/GenBank/DDBJ databases">
        <title>The draft genome of Latimeria chalumnae.</title>
        <authorList>
            <person name="Di Palma F."/>
            <person name="Alfoldi J."/>
            <person name="Johnson J."/>
            <person name="Berlin A."/>
            <person name="Gnerre S."/>
            <person name="Jaffe D."/>
            <person name="MacCallum I."/>
            <person name="Young S."/>
            <person name="Walker B.J."/>
            <person name="Lander E."/>
            <person name="Lindblad-Toh K."/>
        </authorList>
    </citation>
    <scope>NUCLEOTIDE SEQUENCE [LARGE SCALE GENOMIC DNA]</scope>
    <source>
        <strain evidence="2">Wild caught</strain>
    </source>
</reference>
<dbReference type="PANTHER" id="PTHR14449">
    <property type="entry name" value="FANCONI ANEMIA GROUP F PROTEIN FANCF"/>
    <property type="match status" value="1"/>
</dbReference>
<dbReference type="GO" id="GO:0043240">
    <property type="term" value="C:Fanconi anaemia nuclear complex"/>
    <property type="evidence" value="ECO:0007669"/>
    <property type="project" value="InterPro"/>
</dbReference>
<dbReference type="FunCoup" id="H3A681">
    <property type="interactions" value="99"/>
</dbReference>
<dbReference type="OMA" id="LQWARYL"/>
<dbReference type="EMBL" id="AFYH01233650">
    <property type="status" value="NOT_ANNOTATED_CDS"/>
    <property type="molecule type" value="Genomic_DNA"/>
</dbReference>
<dbReference type="PANTHER" id="PTHR14449:SF2">
    <property type="entry name" value="FANCONI ANEMIA GROUP F PROTEIN"/>
    <property type="match status" value="1"/>
</dbReference>
<dbReference type="Pfam" id="PF11107">
    <property type="entry name" value="FANCF"/>
    <property type="match status" value="1"/>
</dbReference>
<evidence type="ECO:0000313" key="1">
    <source>
        <dbReference type="Ensembl" id="ENSLACP00000005152.1"/>
    </source>
</evidence>
<dbReference type="GeneTree" id="ENSGT00390000005623"/>
<evidence type="ECO:0000313" key="2">
    <source>
        <dbReference type="Proteomes" id="UP000008672"/>
    </source>
</evidence>
<dbReference type="InterPro" id="IPR038505">
    <property type="entry name" value="FANCF_C_sf"/>
</dbReference>
<dbReference type="AlphaFoldDB" id="H3A681"/>
<dbReference type="Ensembl" id="ENSLACT00000005198.1">
    <property type="protein sequence ID" value="ENSLACP00000005152.1"/>
    <property type="gene ID" value="ENSLACG00000004579.1"/>
</dbReference>
<organism evidence="1 2">
    <name type="scientific">Latimeria chalumnae</name>
    <name type="common">Coelacanth</name>
    <dbReference type="NCBI Taxonomy" id="7897"/>
    <lineage>
        <taxon>Eukaryota</taxon>
        <taxon>Metazoa</taxon>
        <taxon>Chordata</taxon>
        <taxon>Craniata</taxon>
        <taxon>Vertebrata</taxon>
        <taxon>Euteleostomi</taxon>
        <taxon>Coelacanthiformes</taxon>
        <taxon>Coelacanthidae</taxon>
        <taxon>Latimeria</taxon>
    </lineage>
</organism>
<dbReference type="Gene3D" id="1.25.40.490">
    <property type="match status" value="1"/>
</dbReference>
<accession>H3A681</accession>
<sequence>MEALLENLTRFCEVLAVARSDYVSEWDSRTLHRAFQWADYFQHICGRFGANAPVREALERRLRLANESLSRNFEGYRFLSFEALRRCGETLRLSLLGNPAVSQSLYPRVLAGLEDRASLEDLRRAVGQKAAARVLFEAGAASRSRTPDELPGADPVARTDAALLIQYLNDRQRRLDSSGDRERLVEVALGKLAGSQLWPVLAAVLTDDAGGVAVDLVLSWLLGNGGQLQAFCTCVHCILLTEIASRHPRFRAAYLQVLTEWGESMEYMPSGGRGWMSSLPGLDWGKLLKHFSSLIKGPKAVQEATESTLQTLKAQDGDFNEWGISVWTDLLLALKKI</sequence>
<dbReference type="Proteomes" id="UP000008672">
    <property type="component" value="Unassembled WGS sequence"/>
</dbReference>
<dbReference type="STRING" id="7897.ENSLACP00000005152"/>
<dbReference type="HOGENOM" id="CLU_770617_0_0_1"/>
<protein>
    <submittedName>
        <fullName evidence="1">FA complementation group F</fullName>
    </submittedName>
</protein>
<keyword evidence="2" id="KW-1185">Reference proteome</keyword>